<dbReference type="Gene3D" id="1.20.1090.10">
    <property type="entry name" value="Dehydroquinate synthase-like - alpha domain"/>
    <property type="match status" value="1"/>
</dbReference>
<feature type="domain" description="3-dehydroquinate synthase N-terminal" evidence="20">
    <location>
        <begin position="73"/>
        <end position="180"/>
    </location>
</feature>
<evidence type="ECO:0000256" key="13">
    <source>
        <dbReference type="ARBA" id="ARBA00022741"/>
    </source>
</evidence>
<dbReference type="EMBL" id="PXYT01000001">
    <property type="protein sequence ID" value="PSR31913.1"/>
    <property type="molecule type" value="Genomic_DNA"/>
</dbReference>
<dbReference type="GO" id="GO:0008652">
    <property type="term" value="P:amino acid biosynthetic process"/>
    <property type="evidence" value="ECO:0007669"/>
    <property type="project" value="UniProtKB-KW"/>
</dbReference>
<dbReference type="InterPro" id="IPR030963">
    <property type="entry name" value="DHQ_synth_fam"/>
</dbReference>
<feature type="domain" description="3-dehydroquinate synthase C-terminal" evidence="21">
    <location>
        <begin position="182"/>
        <end position="324"/>
    </location>
</feature>
<evidence type="ECO:0000256" key="19">
    <source>
        <dbReference type="NCBIfam" id="TIGR01357"/>
    </source>
</evidence>
<evidence type="ECO:0000256" key="11">
    <source>
        <dbReference type="ARBA" id="ARBA00022605"/>
    </source>
</evidence>
<dbReference type="GO" id="GO:0000166">
    <property type="term" value="F:nucleotide binding"/>
    <property type="evidence" value="ECO:0007669"/>
    <property type="project" value="UniProtKB-KW"/>
</dbReference>
<dbReference type="AlphaFoldDB" id="A0A2T2XBL4"/>
<evidence type="ECO:0000313" key="23">
    <source>
        <dbReference type="Proteomes" id="UP000242699"/>
    </source>
</evidence>
<gene>
    <name evidence="22" type="primary">aroB</name>
    <name evidence="22" type="ORF">C7B43_01445</name>
</gene>
<dbReference type="Proteomes" id="UP000242699">
    <property type="component" value="Unassembled WGS sequence"/>
</dbReference>
<comment type="similarity">
    <text evidence="7">Belongs to the sugar phosphate cyclases superfamily. Dehydroquinate synthase family.</text>
</comment>
<accession>A0A2T2XBL4</accession>
<proteinExistence type="inferred from homology"/>
<keyword evidence="16" id="KW-0057">Aromatic amino acid biosynthesis</keyword>
<dbReference type="GO" id="GO:0009073">
    <property type="term" value="P:aromatic amino acid family biosynthetic process"/>
    <property type="evidence" value="ECO:0007669"/>
    <property type="project" value="UniProtKB-KW"/>
</dbReference>
<keyword evidence="14" id="KW-0862">Zinc</keyword>
<dbReference type="EC" id="4.2.3.4" evidence="8 19"/>
<evidence type="ECO:0000256" key="1">
    <source>
        <dbReference type="ARBA" id="ARBA00001393"/>
    </source>
</evidence>
<keyword evidence="12" id="KW-0479">Metal-binding</keyword>
<dbReference type="SUPFAM" id="SSF56796">
    <property type="entry name" value="Dehydroquinate synthase-like"/>
    <property type="match status" value="1"/>
</dbReference>
<dbReference type="Pfam" id="PF24621">
    <property type="entry name" value="DHQS_C"/>
    <property type="match status" value="1"/>
</dbReference>
<evidence type="ECO:0000256" key="9">
    <source>
        <dbReference type="ARBA" id="ARBA00017684"/>
    </source>
</evidence>
<keyword evidence="10" id="KW-0963">Cytoplasm</keyword>
<evidence type="ECO:0000256" key="18">
    <source>
        <dbReference type="ARBA" id="ARBA00023285"/>
    </source>
</evidence>
<dbReference type="FunFam" id="3.40.50.1970:FF:000007">
    <property type="entry name" value="Pentafunctional AROM polypeptide"/>
    <property type="match status" value="1"/>
</dbReference>
<evidence type="ECO:0000256" key="17">
    <source>
        <dbReference type="ARBA" id="ARBA00023239"/>
    </source>
</evidence>
<comment type="caution">
    <text evidence="22">The sequence shown here is derived from an EMBL/GenBank/DDBJ whole genome shotgun (WGS) entry which is preliminary data.</text>
</comment>
<dbReference type="NCBIfam" id="TIGR01357">
    <property type="entry name" value="aroB"/>
    <property type="match status" value="1"/>
</dbReference>
<dbReference type="PIRSF" id="PIRSF001455">
    <property type="entry name" value="DHQ_synth"/>
    <property type="match status" value="1"/>
</dbReference>
<evidence type="ECO:0000256" key="10">
    <source>
        <dbReference type="ARBA" id="ARBA00022490"/>
    </source>
</evidence>
<dbReference type="Gene3D" id="3.40.50.1970">
    <property type="match status" value="1"/>
</dbReference>
<comment type="subcellular location">
    <subcellularLocation>
        <location evidence="5">Cytoplasm</location>
    </subcellularLocation>
</comment>
<dbReference type="GO" id="GO:0005737">
    <property type="term" value="C:cytoplasm"/>
    <property type="evidence" value="ECO:0007669"/>
    <property type="project" value="UniProtKB-SubCell"/>
</dbReference>
<evidence type="ECO:0000256" key="8">
    <source>
        <dbReference type="ARBA" id="ARBA00013031"/>
    </source>
</evidence>
<evidence type="ECO:0000256" key="5">
    <source>
        <dbReference type="ARBA" id="ARBA00004496"/>
    </source>
</evidence>
<dbReference type="InterPro" id="IPR056179">
    <property type="entry name" value="DHQS_C"/>
</dbReference>
<evidence type="ECO:0000256" key="6">
    <source>
        <dbReference type="ARBA" id="ARBA00004661"/>
    </source>
</evidence>
<dbReference type="GO" id="GO:0046872">
    <property type="term" value="F:metal ion binding"/>
    <property type="evidence" value="ECO:0007669"/>
    <property type="project" value="UniProtKB-KW"/>
</dbReference>
<comment type="cofactor">
    <cofactor evidence="3">
        <name>Co(2+)</name>
        <dbReference type="ChEBI" id="CHEBI:48828"/>
    </cofactor>
</comment>
<keyword evidence="17" id="KW-0456">Lyase</keyword>
<evidence type="ECO:0000259" key="20">
    <source>
        <dbReference type="Pfam" id="PF01761"/>
    </source>
</evidence>
<comment type="pathway">
    <text evidence="6">Metabolic intermediate biosynthesis; chorismate biosynthesis; chorismate from D-erythrose 4-phosphate and phosphoenolpyruvate: step 2/7.</text>
</comment>
<dbReference type="PANTHER" id="PTHR43622">
    <property type="entry name" value="3-DEHYDROQUINATE SYNTHASE"/>
    <property type="match status" value="1"/>
</dbReference>
<evidence type="ECO:0000256" key="3">
    <source>
        <dbReference type="ARBA" id="ARBA00001941"/>
    </source>
</evidence>
<name>A0A2T2XBL4_9FIRM</name>
<dbReference type="InterPro" id="IPR016037">
    <property type="entry name" value="DHQ_synth_AroB"/>
</dbReference>
<evidence type="ECO:0000256" key="2">
    <source>
        <dbReference type="ARBA" id="ARBA00001911"/>
    </source>
</evidence>
<keyword evidence="11" id="KW-0028">Amino-acid biosynthesis</keyword>
<comment type="cofactor">
    <cofactor evidence="4">
        <name>Zn(2+)</name>
        <dbReference type="ChEBI" id="CHEBI:29105"/>
    </cofactor>
</comment>
<keyword evidence="18" id="KW-0170">Cobalt</keyword>
<keyword evidence="15" id="KW-0520">NAD</keyword>
<reference evidence="22 23" key="1">
    <citation type="journal article" date="2014" name="BMC Genomics">
        <title>Comparison of environmental and isolate Sulfobacillus genomes reveals diverse carbon, sulfur, nitrogen, and hydrogen metabolisms.</title>
        <authorList>
            <person name="Justice N.B."/>
            <person name="Norman A."/>
            <person name="Brown C.T."/>
            <person name="Singh A."/>
            <person name="Thomas B.C."/>
            <person name="Banfield J.F."/>
        </authorList>
    </citation>
    <scope>NUCLEOTIDE SEQUENCE [LARGE SCALE GENOMIC DNA]</scope>
    <source>
        <strain evidence="22">AMDSBA1</strain>
    </source>
</reference>
<comment type="catalytic activity">
    <reaction evidence="1">
        <text>7-phospho-2-dehydro-3-deoxy-D-arabino-heptonate = 3-dehydroquinate + phosphate</text>
        <dbReference type="Rhea" id="RHEA:21968"/>
        <dbReference type="ChEBI" id="CHEBI:32364"/>
        <dbReference type="ChEBI" id="CHEBI:43474"/>
        <dbReference type="ChEBI" id="CHEBI:58394"/>
        <dbReference type="EC" id="4.2.3.4"/>
    </reaction>
</comment>
<dbReference type="Pfam" id="PF01761">
    <property type="entry name" value="DHQ_synthase"/>
    <property type="match status" value="1"/>
</dbReference>
<evidence type="ECO:0000256" key="12">
    <source>
        <dbReference type="ARBA" id="ARBA00022723"/>
    </source>
</evidence>
<evidence type="ECO:0000259" key="21">
    <source>
        <dbReference type="Pfam" id="PF24621"/>
    </source>
</evidence>
<comment type="cofactor">
    <cofactor evidence="2">
        <name>NAD(+)</name>
        <dbReference type="ChEBI" id="CHEBI:57540"/>
    </cofactor>
</comment>
<dbReference type="CDD" id="cd08195">
    <property type="entry name" value="DHQS"/>
    <property type="match status" value="1"/>
</dbReference>
<dbReference type="GO" id="GO:0003856">
    <property type="term" value="F:3-dehydroquinate synthase activity"/>
    <property type="evidence" value="ECO:0007669"/>
    <property type="project" value="UniProtKB-UniRule"/>
</dbReference>
<evidence type="ECO:0000256" key="15">
    <source>
        <dbReference type="ARBA" id="ARBA00023027"/>
    </source>
</evidence>
<protein>
    <recommendedName>
        <fullName evidence="9 19">3-dehydroquinate synthase</fullName>
        <ecNumber evidence="8 19">4.2.3.4</ecNumber>
    </recommendedName>
</protein>
<evidence type="ECO:0000256" key="4">
    <source>
        <dbReference type="ARBA" id="ARBA00001947"/>
    </source>
</evidence>
<dbReference type="PANTHER" id="PTHR43622:SF7">
    <property type="entry name" value="3-DEHYDROQUINATE SYNTHASE, CHLOROPLASTIC"/>
    <property type="match status" value="1"/>
</dbReference>
<dbReference type="InterPro" id="IPR050071">
    <property type="entry name" value="Dehydroquinate_synthase"/>
</dbReference>
<evidence type="ECO:0000256" key="14">
    <source>
        <dbReference type="ARBA" id="ARBA00022833"/>
    </source>
</evidence>
<keyword evidence="13" id="KW-0547">Nucleotide-binding</keyword>
<evidence type="ECO:0000256" key="7">
    <source>
        <dbReference type="ARBA" id="ARBA00005412"/>
    </source>
</evidence>
<evidence type="ECO:0000256" key="16">
    <source>
        <dbReference type="ARBA" id="ARBA00023141"/>
    </source>
</evidence>
<evidence type="ECO:0000313" key="22">
    <source>
        <dbReference type="EMBL" id="PSR31913.1"/>
    </source>
</evidence>
<organism evidence="22 23">
    <name type="scientific">Sulfobacillus benefaciens</name>
    <dbReference type="NCBI Taxonomy" id="453960"/>
    <lineage>
        <taxon>Bacteria</taxon>
        <taxon>Bacillati</taxon>
        <taxon>Bacillota</taxon>
        <taxon>Clostridia</taxon>
        <taxon>Eubacteriales</taxon>
        <taxon>Clostridiales Family XVII. Incertae Sedis</taxon>
        <taxon>Sulfobacillus</taxon>
    </lineage>
</organism>
<dbReference type="InterPro" id="IPR030960">
    <property type="entry name" value="DHQS/DOIS_N"/>
</dbReference>
<dbReference type="GO" id="GO:0009423">
    <property type="term" value="P:chorismate biosynthetic process"/>
    <property type="evidence" value="ECO:0007669"/>
    <property type="project" value="UniProtKB-UniRule"/>
</dbReference>
<sequence>MSEEIVIESRSSQESHVVIGHQMLGKWPWPTWLQQDIPVVVVVDPQVEQYLESLLLTLRTGSRSVTVLSRTITEHDKTLETLAQLYRDFGEHRVTRDTVIIAVGGGVLTDLTGYAAASYLRGLRWIAVPTTLLAQVDAAIGGKVAVNTEFGKNLVGAFHLPEIVAVDTSLLCSLPLREWRAGLGEVIKSALIAGDALYEWVKDNREPLGEITPGWSAIIAETAALKARFVQMDLYEKNERMFLNFGHTVGHALENYFGYGTLSHGEAVGLGSLVALRLSERLFALDHAVRDEVKTWLIRWGLPVKAQPFDPAVLMNIMFQDKKARAFGLQWVLLKDIGRPAVVRNVDKDLVTEAFNVIQENPKD</sequence>